<comment type="caution">
    <text evidence="1">The sequence shown here is derived from an EMBL/GenBank/DDBJ whole genome shotgun (WGS) entry which is preliminary data.</text>
</comment>
<dbReference type="RefSeq" id="WP_311720756.1">
    <property type="nucleotide sequence ID" value="NZ_JAVREZ010000039.1"/>
</dbReference>
<gene>
    <name evidence="1" type="ORF">RNB18_49835</name>
</gene>
<evidence type="ECO:0000313" key="2">
    <source>
        <dbReference type="Proteomes" id="UP001183824"/>
    </source>
</evidence>
<dbReference type="EMBL" id="JAVREZ010000039">
    <property type="protein sequence ID" value="MDT0488168.1"/>
    <property type="molecule type" value="Genomic_DNA"/>
</dbReference>
<accession>A0ABU2VRB8</accession>
<sequence length="252" mass="27125">MPSSTVVVVVAVAVADGVRLADRPPARRVDNEHCPESDLGRSLYLRGRISGVIEPQTGVTERALMDEFAAKVLVVPSGPRWREAMSTALLGDWSDPLVQTGCLHDTAVGALRAEARSLHKALTPLWRRGTRHGRVLSLDAKMGDGLSFYDLIAADIDLLARVTGGVLEDDRLNRVLRGLNPAERATVFVYAEGGGTTWAEAAAAAGAADPDAFGERVRRKVKRLAAEQARRTAMTCPVREMDQHVTPDGDAL</sequence>
<dbReference type="Proteomes" id="UP001183824">
    <property type="component" value="Unassembled WGS sequence"/>
</dbReference>
<reference evidence="2" key="1">
    <citation type="submission" date="2023-07" db="EMBL/GenBank/DDBJ databases">
        <title>30 novel species of actinomycetes from the DSMZ collection.</title>
        <authorList>
            <person name="Nouioui I."/>
        </authorList>
    </citation>
    <scope>NUCLEOTIDE SEQUENCE [LARGE SCALE GENOMIC DNA]</scope>
    <source>
        <strain evidence="2">DSM 41640</strain>
    </source>
</reference>
<evidence type="ECO:0000313" key="1">
    <source>
        <dbReference type="EMBL" id="MDT0488168.1"/>
    </source>
</evidence>
<proteinExistence type="predicted"/>
<protein>
    <submittedName>
        <fullName evidence="1">Uncharacterized protein</fullName>
    </submittedName>
</protein>
<keyword evidence="2" id="KW-1185">Reference proteome</keyword>
<name>A0ABU2VRB8_9ACTN</name>
<organism evidence="1 2">
    <name type="scientific">Streptomyces doebereineriae</name>
    <dbReference type="NCBI Taxonomy" id="3075528"/>
    <lineage>
        <taxon>Bacteria</taxon>
        <taxon>Bacillati</taxon>
        <taxon>Actinomycetota</taxon>
        <taxon>Actinomycetes</taxon>
        <taxon>Kitasatosporales</taxon>
        <taxon>Streptomycetaceae</taxon>
        <taxon>Streptomyces</taxon>
    </lineage>
</organism>